<evidence type="ECO:0000256" key="1">
    <source>
        <dbReference type="ARBA" id="ARBA00009741"/>
    </source>
</evidence>
<dbReference type="Pfam" id="PF06325">
    <property type="entry name" value="PrmA"/>
    <property type="match status" value="1"/>
</dbReference>
<evidence type="ECO:0000256" key="4">
    <source>
        <dbReference type="ARBA" id="ARBA00022679"/>
    </source>
</evidence>
<dbReference type="RefSeq" id="WP_311365693.1">
    <property type="nucleotide sequence ID" value="NZ_JAVRIC010000019.1"/>
</dbReference>
<evidence type="ECO:0000313" key="7">
    <source>
        <dbReference type="EMBL" id="MDT0498293.1"/>
    </source>
</evidence>
<keyword evidence="3 6" id="KW-0489">Methyltransferase</keyword>
<keyword evidence="7" id="KW-0687">Ribonucleoprotein</keyword>
<accession>A0ABU2WK88</accession>
<dbReference type="Proteomes" id="UP001254608">
    <property type="component" value="Unassembled WGS sequence"/>
</dbReference>
<dbReference type="NCBIfam" id="TIGR00406">
    <property type="entry name" value="prmA"/>
    <property type="match status" value="1"/>
</dbReference>
<dbReference type="GO" id="GO:0032259">
    <property type="term" value="P:methylation"/>
    <property type="evidence" value="ECO:0007669"/>
    <property type="project" value="UniProtKB-KW"/>
</dbReference>
<keyword evidence="2 6" id="KW-0963">Cytoplasm</keyword>
<dbReference type="PIRSF" id="PIRSF000401">
    <property type="entry name" value="RPL11_MTase"/>
    <property type="match status" value="1"/>
</dbReference>
<keyword evidence="4 6" id="KW-0808">Transferase</keyword>
<comment type="similarity">
    <text evidence="1 6">Belongs to the methyltransferase superfamily. PrmA family.</text>
</comment>
<dbReference type="SUPFAM" id="SSF53335">
    <property type="entry name" value="S-adenosyl-L-methionine-dependent methyltransferases"/>
    <property type="match status" value="1"/>
</dbReference>
<organism evidence="7 8">
    <name type="scientific">Banduia mediterranea</name>
    <dbReference type="NCBI Taxonomy" id="3075609"/>
    <lineage>
        <taxon>Bacteria</taxon>
        <taxon>Pseudomonadati</taxon>
        <taxon>Pseudomonadota</taxon>
        <taxon>Gammaproteobacteria</taxon>
        <taxon>Nevskiales</taxon>
        <taxon>Algiphilaceae</taxon>
        <taxon>Banduia</taxon>
    </lineage>
</organism>
<dbReference type="GO" id="GO:0008168">
    <property type="term" value="F:methyltransferase activity"/>
    <property type="evidence" value="ECO:0007669"/>
    <property type="project" value="UniProtKB-KW"/>
</dbReference>
<feature type="binding site" evidence="6">
    <location>
        <position position="143"/>
    </location>
    <ligand>
        <name>S-adenosyl-L-methionine</name>
        <dbReference type="ChEBI" id="CHEBI:59789"/>
    </ligand>
</feature>
<evidence type="ECO:0000256" key="3">
    <source>
        <dbReference type="ARBA" id="ARBA00022603"/>
    </source>
</evidence>
<feature type="binding site" evidence="6">
    <location>
        <position position="164"/>
    </location>
    <ligand>
        <name>S-adenosyl-L-methionine</name>
        <dbReference type="ChEBI" id="CHEBI:59789"/>
    </ligand>
</feature>
<evidence type="ECO:0000256" key="2">
    <source>
        <dbReference type="ARBA" id="ARBA00022490"/>
    </source>
</evidence>
<keyword evidence="5 6" id="KW-0949">S-adenosyl-L-methionine</keyword>
<dbReference type="InterPro" id="IPR050078">
    <property type="entry name" value="Ribosomal_L11_MeTrfase_PrmA"/>
</dbReference>
<dbReference type="Gene3D" id="3.40.50.150">
    <property type="entry name" value="Vaccinia Virus protein VP39"/>
    <property type="match status" value="1"/>
</dbReference>
<dbReference type="PANTHER" id="PTHR43648:SF1">
    <property type="entry name" value="ELECTRON TRANSFER FLAVOPROTEIN BETA SUBUNIT LYSINE METHYLTRANSFERASE"/>
    <property type="match status" value="1"/>
</dbReference>
<comment type="catalytic activity">
    <reaction evidence="6">
        <text>L-lysyl-[protein] + 3 S-adenosyl-L-methionine = N(6),N(6),N(6)-trimethyl-L-lysyl-[protein] + 3 S-adenosyl-L-homocysteine + 3 H(+)</text>
        <dbReference type="Rhea" id="RHEA:54192"/>
        <dbReference type="Rhea" id="RHEA-COMP:9752"/>
        <dbReference type="Rhea" id="RHEA-COMP:13826"/>
        <dbReference type="ChEBI" id="CHEBI:15378"/>
        <dbReference type="ChEBI" id="CHEBI:29969"/>
        <dbReference type="ChEBI" id="CHEBI:57856"/>
        <dbReference type="ChEBI" id="CHEBI:59789"/>
        <dbReference type="ChEBI" id="CHEBI:61961"/>
    </reaction>
</comment>
<evidence type="ECO:0000256" key="5">
    <source>
        <dbReference type="ARBA" id="ARBA00022691"/>
    </source>
</evidence>
<keyword evidence="8" id="KW-1185">Reference proteome</keyword>
<proteinExistence type="inferred from homology"/>
<dbReference type="EMBL" id="JAVRIC010000019">
    <property type="protein sequence ID" value="MDT0498293.1"/>
    <property type="molecule type" value="Genomic_DNA"/>
</dbReference>
<dbReference type="GO" id="GO:0005840">
    <property type="term" value="C:ribosome"/>
    <property type="evidence" value="ECO:0007669"/>
    <property type="project" value="UniProtKB-KW"/>
</dbReference>
<gene>
    <name evidence="6 7" type="primary">prmA</name>
    <name evidence="7" type="ORF">RM530_13095</name>
</gene>
<comment type="function">
    <text evidence="6">Methylates ribosomal protein L11.</text>
</comment>
<dbReference type="CDD" id="cd02440">
    <property type="entry name" value="AdoMet_MTases"/>
    <property type="match status" value="1"/>
</dbReference>
<comment type="subcellular location">
    <subcellularLocation>
        <location evidence="6">Cytoplasm</location>
    </subcellularLocation>
</comment>
<protein>
    <recommendedName>
        <fullName evidence="6">Ribosomal protein L11 methyltransferase</fullName>
        <shortName evidence="6">L11 Mtase</shortName>
        <ecNumber evidence="6">2.1.1.-</ecNumber>
    </recommendedName>
</protein>
<feature type="binding site" evidence="6">
    <location>
        <position position="225"/>
    </location>
    <ligand>
        <name>S-adenosyl-L-methionine</name>
        <dbReference type="ChEBI" id="CHEBI:59789"/>
    </ligand>
</feature>
<evidence type="ECO:0000256" key="6">
    <source>
        <dbReference type="HAMAP-Rule" id="MF_00735"/>
    </source>
</evidence>
<evidence type="ECO:0000313" key="8">
    <source>
        <dbReference type="Proteomes" id="UP001254608"/>
    </source>
</evidence>
<dbReference type="EC" id="2.1.1.-" evidence="6"/>
<name>A0ABU2WK88_9GAMM</name>
<sequence length="288" mass="30506">MAWLQLRLQTRHPEFAEELLLAHGAQSVSFVDAGDTPVLEPLPGETPLWAQTAVLALFAEDADPEPALAAIAAILPEQNPPVVTREIVEDQDWVRLCLDQMQAVHFGGALWICPRHRTVEDASAVVVRLDPGLAFGTGTHPSTSLCLRWLAQADIAGQRVLDYGCGSGILAIAALKLGAAAATGVDIDPQALTASLENARDNEVELTVSDVSGFKTAPYDLVLANILAGPLIELAPLLSACVRPGGQLVLAGLLDRQAEEVASAYAGDFEIEAVSDEGWTRLVGTRLP</sequence>
<dbReference type="InterPro" id="IPR004498">
    <property type="entry name" value="Ribosomal_PrmA_MeTrfase"/>
</dbReference>
<comment type="caution">
    <text evidence="7">The sequence shown here is derived from an EMBL/GenBank/DDBJ whole genome shotgun (WGS) entry which is preliminary data.</text>
</comment>
<dbReference type="PANTHER" id="PTHR43648">
    <property type="entry name" value="ELECTRON TRANSFER FLAVOPROTEIN BETA SUBUNIT LYSINE METHYLTRANSFERASE"/>
    <property type="match status" value="1"/>
</dbReference>
<dbReference type="HAMAP" id="MF_00735">
    <property type="entry name" value="Methyltr_PrmA"/>
    <property type="match status" value="1"/>
</dbReference>
<reference evidence="7 8" key="1">
    <citation type="submission" date="2023-09" db="EMBL/GenBank/DDBJ databases">
        <authorList>
            <person name="Rey-Velasco X."/>
        </authorList>
    </citation>
    <scope>NUCLEOTIDE SEQUENCE [LARGE SCALE GENOMIC DNA]</scope>
    <source>
        <strain evidence="7 8">W345</strain>
    </source>
</reference>
<keyword evidence="7" id="KW-0689">Ribosomal protein</keyword>
<feature type="binding site" evidence="6">
    <location>
        <position position="186"/>
    </location>
    <ligand>
        <name>S-adenosyl-L-methionine</name>
        <dbReference type="ChEBI" id="CHEBI:59789"/>
    </ligand>
</feature>
<dbReference type="InterPro" id="IPR029063">
    <property type="entry name" value="SAM-dependent_MTases_sf"/>
</dbReference>